<accession>A0A8H9F6D4</accession>
<dbReference type="EMBL" id="BLYO01000009">
    <property type="protein sequence ID" value="GFO98291.1"/>
    <property type="molecule type" value="Genomic_DNA"/>
</dbReference>
<name>A0A8H9F6D4_LACHE</name>
<comment type="caution">
    <text evidence="2">The sequence shown here is derived from an EMBL/GenBank/DDBJ whole genome shotgun (WGS) entry which is preliminary data.</text>
</comment>
<evidence type="ECO:0000313" key="3">
    <source>
        <dbReference type="Proteomes" id="UP000618094"/>
    </source>
</evidence>
<feature type="signal peptide" evidence="1">
    <location>
        <begin position="1"/>
        <end position="22"/>
    </location>
</feature>
<evidence type="ECO:0000313" key="2">
    <source>
        <dbReference type="EMBL" id="GFO98291.1"/>
    </source>
</evidence>
<evidence type="ECO:0008006" key="4">
    <source>
        <dbReference type="Google" id="ProtNLM"/>
    </source>
</evidence>
<evidence type="ECO:0000256" key="1">
    <source>
        <dbReference type="SAM" id="SignalP"/>
    </source>
</evidence>
<sequence>MTNNMKKTILILLLISSITLNACTPQTASLSKPHSTEIQKHKIKLKKQPVKINIHHKFKGFKLANVPKQFCGTWYRADPYSKKARKLIITSHTVNGDIAYQKIDPDLKLNHNSVKQNKKYAGNICLISVQGNSLKVRGFLDVVDLVYKTGFFKGHSCLFMSYGTNPQAINGVVFKERAVTLQYRKFDFSRIK</sequence>
<protein>
    <recommendedName>
        <fullName evidence="4">Lipoprotein</fullName>
    </recommendedName>
</protein>
<gene>
    <name evidence="2" type="ORF">LHEH8_00470</name>
</gene>
<reference evidence="2" key="1">
    <citation type="submission" date="2020-07" db="EMBL/GenBank/DDBJ databases">
        <title>Draft genome sequence of Lactobacillus helveticus strain H-8.</title>
        <authorList>
            <person name="Endo A."/>
            <person name="Maeno S."/>
            <person name="Kido Y."/>
        </authorList>
    </citation>
    <scope>NUCLEOTIDE SEQUENCE</scope>
    <source>
        <strain evidence="2">H-8</strain>
    </source>
</reference>
<proteinExistence type="predicted"/>
<organism evidence="2 3">
    <name type="scientific">Lactobacillus helveticus</name>
    <name type="common">Lactobacillus suntoryeus</name>
    <dbReference type="NCBI Taxonomy" id="1587"/>
    <lineage>
        <taxon>Bacteria</taxon>
        <taxon>Bacillati</taxon>
        <taxon>Bacillota</taxon>
        <taxon>Bacilli</taxon>
        <taxon>Lactobacillales</taxon>
        <taxon>Lactobacillaceae</taxon>
        <taxon>Lactobacillus</taxon>
    </lineage>
</organism>
<keyword evidence="1" id="KW-0732">Signal</keyword>
<dbReference type="Proteomes" id="UP000618094">
    <property type="component" value="Unassembled WGS sequence"/>
</dbReference>
<feature type="chain" id="PRO_5038483278" description="Lipoprotein" evidence="1">
    <location>
        <begin position="23"/>
        <end position="192"/>
    </location>
</feature>
<dbReference type="AlphaFoldDB" id="A0A8H9F6D4"/>